<evidence type="ECO:0000256" key="1">
    <source>
        <dbReference type="ARBA" id="ARBA00004162"/>
    </source>
</evidence>
<dbReference type="Pfam" id="PF23750">
    <property type="entry name" value="RsgI_M"/>
    <property type="match status" value="1"/>
</dbReference>
<comment type="subcellular location">
    <subcellularLocation>
        <location evidence="1">Cell membrane</location>
        <topology evidence="1">Single-pass membrane protein</topology>
    </subcellularLocation>
</comment>
<dbReference type="KEGG" id="pbj:VN24_02365"/>
<organism evidence="9 10">
    <name type="scientific">Paenibacillus beijingensis</name>
    <dbReference type="NCBI Taxonomy" id="1126833"/>
    <lineage>
        <taxon>Bacteria</taxon>
        <taxon>Bacillati</taxon>
        <taxon>Bacillota</taxon>
        <taxon>Bacilli</taxon>
        <taxon>Bacillales</taxon>
        <taxon>Paenibacillaceae</taxon>
        <taxon>Paenibacillus</taxon>
    </lineage>
</organism>
<feature type="compositionally biased region" description="Basic and acidic residues" evidence="6">
    <location>
        <begin position="312"/>
        <end position="327"/>
    </location>
</feature>
<feature type="compositionally biased region" description="Basic and acidic residues" evidence="6">
    <location>
        <begin position="342"/>
        <end position="514"/>
    </location>
</feature>
<dbReference type="InterPro" id="IPR024449">
    <property type="entry name" value="Anti-sigma_RsgI_N"/>
</dbReference>
<dbReference type="EMBL" id="CP011058">
    <property type="protein sequence ID" value="AJY73685.1"/>
    <property type="molecule type" value="Genomic_DNA"/>
</dbReference>
<dbReference type="STRING" id="1126833.VN24_02365"/>
<evidence type="ECO:0000256" key="4">
    <source>
        <dbReference type="ARBA" id="ARBA00022989"/>
    </source>
</evidence>
<dbReference type="PATRIC" id="fig|1126833.4.peg.521"/>
<gene>
    <name evidence="9" type="ORF">VN24_02365</name>
</gene>
<dbReference type="Pfam" id="PF12791">
    <property type="entry name" value="RsgI_N"/>
    <property type="match status" value="1"/>
</dbReference>
<dbReference type="RefSeq" id="WP_045669120.1">
    <property type="nucleotide sequence ID" value="NZ_CP011058.1"/>
</dbReference>
<name>A0A0D5NEX7_9BACL</name>
<dbReference type="AlphaFoldDB" id="A0A0D5NEX7"/>
<keyword evidence="10" id="KW-1185">Reference proteome</keyword>
<evidence type="ECO:0000259" key="8">
    <source>
        <dbReference type="PROSITE" id="PS51849"/>
    </source>
</evidence>
<keyword evidence="5 7" id="KW-0472">Membrane</keyword>
<evidence type="ECO:0000256" key="2">
    <source>
        <dbReference type="ARBA" id="ARBA00022475"/>
    </source>
</evidence>
<evidence type="ECO:0000313" key="9">
    <source>
        <dbReference type="EMBL" id="AJY73685.1"/>
    </source>
</evidence>
<reference evidence="9 10" key="1">
    <citation type="journal article" date="2015" name="J. Biotechnol.">
        <title>Complete genome sequence of Paenibacillus beijingensis 7188(T) (=DSM 24997(T)), a novel rhizobacterium from jujube garden soil.</title>
        <authorList>
            <person name="Kwak Y."/>
            <person name="Shin J.H."/>
        </authorList>
    </citation>
    <scope>NUCLEOTIDE SEQUENCE [LARGE SCALE GENOMIC DNA]</scope>
    <source>
        <strain evidence="9 10">DSM 24997</strain>
    </source>
</reference>
<dbReference type="OrthoDB" id="9800626at2"/>
<feature type="domain" description="RsgI N-terminal anti-sigma" evidence="8">
    <location>
        <begin position="2"/>
        <end position="49"/>
    </location>
</feature>
<dbReference type="InterPro" id="IPR055431">
    <property type="entry name" value="RsgI_M"/>
</dbReference>
<feature type="compositionally biased region" description="Polar residues" evidence="6">
    <location>
        <begin position="328"/>
        <end position="341"/>
    </location>
</feature>
<protein>
    <recommendedName>
        <fullName evidence="8">RsgI N-terminal anti-sigma domain-containing protein</fullName>
    </recommendedName>
</protein>
<evidence type="ECO:0000313" key="10">
    <source>
        <dbReference type="Proteomes" id="UP000032633"/>
    </source>
</evidence>
<evidence type="ECO:0000256" key="6">
    <source>
        <dbReference type="SAM" id="MobiDB-lite"/>
    </source>
</evidence>
<evidence type="ECO:0000256" key="7">
    <source>
        <dbReference type="SAM" id="Phobius"/>
    </source>
</evidence>
<evidence type="ECO:0000256" key="5">
    <source>
        <dbReference type="ARBA" id="ARBA00023136"/>
    </source>
</evidence>
<keyword evidence="4 7" id="KW-1133">Transmembrane helix</keyword>
<feature type="transmembrane region" description="Helical" evidence="7">
    <location>
        <begin position="50"/>
        <end position="70"/>
    </location>
</feature>
<dbReference type="GO" id="GO:0005886">
    <property type="term" value="C:plasma membrane"/>
    <property type="evidence" value="ECO:0007669"/>
    <property type="project" value="UniProtKB-SubCell"/>
</dbReference>
<keyword evidence="2" id="KW-1003">Cell membrane</keyword>
<dbReference type="Proteomes" id="UP000032633">
    <property type="component" value="Chromosome"/>
</dbReference>
<evidence type="ECO:0000256" key="3">
    <source>
        <dbReference type="ARBA" id="ARBA00022692"/>
    </source>
</evidence>
<reference evidence="10" key="2">
    <citation type="submission" date="2015-03" db="EMBL/GenBank/DDBJ databases">
        <title>Genome sequence of Paenibacillus beijingensis strain DSM 24997T.</title>
        <authorList>
            <person name="Kwak Y."/>
            <person name="Shin J.-H."/>
        </authorList>
    </citation>
    <scope>NUCLEOTIDE SEQUENCE [LARGE SCALE GENOMIC DNA]</scope>
    <source>
        <strain evidence="10">DSM 24997</strain>
    </source>
</reference>
<proteinExistence type="predicted"/>
<feature type="region of interest" description="Disordered" evidence="6">
    <location>
        <begin position="270"/>
        <end position="524"/>
    </location>
</feature>
<feature type="compositionally biased region" description="Polar residues" evidence="6">
    <location>
        <begin position="276"/>
        <end position="285"/>
    </location>
</feature>
<keyword evidence="3 7" id="KW-0812">Transmembrane</keyword>
<dbReference type="PROSITE" id="PS51849">
    <property type="entry name" value="RSGI_N"/>
    <property type="match status" value="1"/>
</dbReference>
<feature type="compositionally biased region" description="Basic and acidic residues" evidence="6">
    <location>
        <begin position="286"/>
        <end position="303"/>
    </location>
</feature>
<accession>A0A0D5NEX7</accession>
<dbReference type="HOGENOM" id="CLU_503291_0_0_9"/>
<sequence>MNRGVVVEINKRKVIVLTPDGQFKQVPSKGGERIGEEISLSSAMPTTRTIRFKIVAAAAALLLFIVPLLGKQTIMAHPVVAYLTVDVNPSFEIGIDKHDAVRKLLPLNDEAKVILNGVPYRGKPVNTVLEAITVKLNQAHYLDGPDRDVLITSIVLDTSKMTDSDVAELQSAAKEAVKKAMGPDMTDSIEITTLAATEKVREAGERNGVSAGKMTVYLLAKNKGYSIDLQDMKQKSIPELTEQWGGLKNILSGQEETGRDKLNQWLDSELSKQKEAASSSVQSSGTDKDKDEDKDKDKVKDKAPALPAAPKPDGDSVRQDGSVDRSASKPSSNRNDNAQRQSEQRGNDKDRDDRDKSSKQTSGEKDDRESRPDDSSAKKDDHESRLDESSAKKDDRESRSDGSSAKKDDRESRLDESSAKKDDHESRPDESSAKKDDRESRPDESSAKKDDRESRPDDSSAKSDDRGSRPDESSAKSDDRGSRPDESSAKSDDRGSRPDESSDKKDDRESRSDGSSDIQVGIGIEVKLTEDLLGRVEGTSN</sequence>